<evidence type="ECO:0000256" key="1">
    <source>
        <dbReference type="ARBA" id="ARBA00004123"/>
    </source>
</evidence>
<proteinExistence type="predicted"/>
<name>A0A6A6PWZ5_9PEZI</name>
<protein>
    <submittedName>
        <fullName evidence="7">Nucleoporin Nup120/160-domain-containing protein</fullName>
    </submittedName>
</protein>
<dbReference type="Proteomes" id="UP000799767">
    <property type="component" value="Unassembled WGS sequence"/>
</dbReference>
<comment type="subcellular location">
    <subcellularLocation>
        <location evidence="1">Nucleus</location>
    </subcellularLocation>
</comment>
<evidence type="ECO:0000313" key="8">
    <source>
        <dbReference type="Proteomes" id="UP000799767"/>
    </source>
</evidence>
<dbReference type="Pfam" id="PF21486">
    <property type="entry name" value="NUP120_helical"/>
    <property type="match status" value="1"/>
</dbReference>
<dbReference type="Pfam" id="PF23300">
    <property type="entry name" value="HEAT_Nup120"/>
    <property type="match status" value="1"/>
</dbReference>
<dbReference type="PANTHER" id="PTHR21286">
    <property type="entry name" value="NUCLEAR PORE COMPLEX PROTEIN NUP160"/>
    <property type="match status" value="1"/>
</dbReference>
<dbReference type="GO" id="GO:0017056">
    <property type="term" value="F:structural constituent of nuclear pore"/>
    <property type="evidence" value="ECO:0007669"/>
    <property type="project" value="TreeGrafter"/>
</dbReference>
<evidence type="ECO:0000313" key="7">
    <source>
        <dbReference type="EMBL" id="KAF2484271.1"/>
    </source>
</evidence>
<dbReference type="RefSeq" id="XP_033590841.1">
    <property type="nucleotide sequence ID" value="XM_033733279.1"/>
</dbReference>
<dbReference type="InterPro" id="IPR048884">
    <property type="entry name" value="Nup120_helical"/>
</dbReference>
<dbReference type="GeneID" id="54474281"/>
<dbReference type="InterPro" id="IPR056548">
    <property type="entry name" value="HEAT_Nup120"/>
</dbReference>
<dbReference type="InterPro" id="IPR021717">
    <property type="entry name" value="Nucleoporin_Nup160"/>
</dbReference>
<dbReference type="SUPFAM" id="SSF50998">
    <property type="entry name" value="Quinoprotein alcohol dehydrogenase-like"/>
    <property type="match status" value="1"/>
</dbReference>
<dbReference type="OrthoDB" id="67716at2759"/>
<evidence type="ECO:0000259" key="4">
    <source>
        <dbReference type="Pfam" id="PF11715"/>
    </source>
</evidence>
<feature type="domain" description="Nucleoporin Nup120/160 beta-propeller" evidence="4">
    <location>
        <begin position="77"/>
        <end position="613"/>
    </location>
</feature>
<gene>
    <name evidence="7" type="ORF">BDY17DRAFT_295335</name>
</gene>
<dbReference type="InterPro" id="IPR059141">
    <property type="entry name" value="Beta-prop_Nup120_160"/>
</dbReference>
<dbReference type="Pfam" id="PF11715">
    <property type="entry name" value="Beta-prop_Nup120_160"/>
    <property type="match status" value="1"/>
</dbReference>
<evidence type="ECO:0000259" key="5">
    <source>
        <dbReference type="Pfam" id="PF21486"/>
    </source>
</evidence>
<reference evidence="7" key="1">
    <citation type="journal article" date="2020" name="Stud. Mycol.">
        <title>101 Dothideomycetes genomes: a test case for predicting lifestyles and emergence of pathogens.</title>
        <authorList>
            <person name="Haridas S."/>
            <person name="Albert R."/>
            <person name="Binder M."/>
            <person name="Bloem J."/>
            <person name="Labutti K."/>
            <person name="Salamov A."/>
            <person name="Andreopoulos B."/>
            <person name="Baker S."/>
            <person name="Barry K."/>
            <person name="Bills G."/>
            <person name="Bluhm B."/>
            <person name="Cannon C."/>
            <person name="Castanera R."/>
            <person name="Culley D."/>
            <person name="Daum C."/>
            <person name="Ezra D."/>
            <person name="Gonzalez J."/>
            <person name="Henrissat B."/>
            <person name="Kuo A."/>
            <person name="Liang C."/>
            <person name="Lipzen A."/>
            <person name="Lutzoni F."/>
            <person name="Magnuson J."/>
            <person name="Mondo S."/>
            <person name="Nolan M."/>
            <person name="Ohm R."/>
            <person name="Pangilinan J."/>
            <person name="Park H.-J."/>
            <person name="Ramirez L."/>
            <person name="Alfaro M."/>
            <person name="Sun H."/>
            <person name="Tritt A."/>
            <person name="Yoshinaga Y."/>
            <person name="Zwiers L.-H."/>
            <person name="Turgeon B."/>
            <person name="Goodwin S."/>
            <person name="Spatafora J."/>
            <person name="Crous P."/>
            <person name="Grigoriev I."/>
        </authorList>
    </citation>
    <scope>NUCLEOTIDE SEQUENCE</scope>
    <source>
        <strain evidence="7">CBS 113389</strain>
    </source>
</reference>
<dbReference type="PANTHER" id="PTHR21286:SF0">
    <property type="entry name" value="NUCLEAR PORE COMPLEX PROTEIN NUP160"/>
    <property type="match status" value="1"/>
</dbReference>
<evidence type="ECO:0000259" key="6">
    <source>
        <dbReference type="Pfam" id="PF23300"/>
    </source>
</evidence>
<sequence>MSRAPVQHVETCISVSPASPSLVLHINTTPETSLGLFGAGRKRGFEEISGLDEEAYARKYLATEGSVFFRRKGRTPRSFLWRVLEDRKLLEIQCVDLVHDKKAAKSESGLTFRVQLPAAIVRNGVVFADPEDVDSLEAYVLTASNELYTITLKRDLLTRETAPSEFDASTCVKKYSSNSLAFRHPYKLVAVSGLELFITLHDGGILRLARQPNENGTHWRETFYSEGNWGDTIRGLITLKRHQTVRYGDLELEPSAVAALAESPDGRHVWTVTLDHELKAWSTTTGKPIAHIDMLNQRFDEETKKLQKYVMSAEQGTLMQLVTLPTTSKRLTKSDQDLLYYIVLRSPKDNQFKFYEVSAPHSAGEEEESIRLDPMQTAATLIPPFAELMDTTMWHLEEFHVIPGPLWRDSQIWIRARNGKLCKTFTLTFSLWEKKGEAADLEPVWQNEWTSVDASMQTAEALRNCTDFPGDLEGGNENISTLPTEKWVDFLFSPGRFSTASIDTALSIYRKGRGLQAKSRIKGLSAPEVPLKERVTEAIGSKIVLKRHSTDQPDYERYQSSIQTEWKTFYSLLRDLHTRRHEAVGLALDTVDGLAWTVYADFVASIRATSQFEALVVNEHLLEGNGLQLVDESISTSIFPSNEAVHFAQVLSATKEFCSRLSPEFKEQFNNDVLLGALEDDTGDRQRSQKRVQDLYDTHDFSVEVMDDDFLALEHAAQPFGGLGDLSEAGILGVLELMQEDANNSGADPGKALSLYGNKMTIAIARETLEQHRSVLLSLLTLVVFMYGDLDQADLHPEFLSEIGPLYDAIATRLKHNVMLSWLARNTIAVPQAENTHGTKVDSITVTLLERLFIGDWDPKSKPKETLSEQLTKWSKQWTYGARLWDEWDGVTGHVLGFLIQQQSYELATDFQVFLSRGEESSSWLQYLEGRLLLATGEYAQASLKFQAAAGGMAEATKVAGSDTAHLLSAEEQNYFGDGHSRFYQHISALYEKLRIFSYTADFATLALDHLENGEDIGARSLMEIDRRKANPESPAHQRVGGALEEIDILKEYERRKEEIRGRLFTAQVETGRFAEALRTLSSIAERAIRHANLSTLIRTCIQKDAVPTLLALPFADTDVLQDADAILLSLAKKSLASGTGGGSNSISSTGATTPHYQILYAFRTQNSDFRGAAEILYAHLQRLRDAHAKQGILDPEEQTLVQAYVLLINTLACCGEGEGWLLADPLEGTEGKRRLVTLADVRAEYTAELDRRSEVLQGRFPLFAGVGGAGLGEEMDVF</sequence>
<dbReference type="EMBL" id="MU001634">
    <property type="protein sequence ID" value="KAF2484271.1"/>
    <property type="molecule type" value="Genomic_DNA"/>
</dbReference>
<evidence type="ECO:0000256" key="2">
    <source>
        <dbReference type="ARBA" id="ARBA00022448"/>
    </source>
</evidence>
<evidence type="ECO:0000256" key="3">
    <source>
        <dbReference type="ARBA" id="ARBA00023242"/>
    </source>
</evidence>
<keyword evidence="2" id="KW-0813">Transport</keyword>
<feature type="domain" description="Nucleoporin nup120-like HEAT repeat" evidence="6">
    <location>
        <begin position="896"/>
        <end position="1102"/>
    </location>
</feature>
<dbReference type="InterPro" id="IPR011047">
    <property type="entry name" value="Quinoprotein_ADH-like_sf"/>
</dbReference>
<organism evidence="7 8">
    <name type="scientific">Neohortaea acidophila</name>
    <dbReference type="NCBI Taxonomy" id="245834"/>
    <lineage>
        <taxon>Eukaryota</taxon>
        <taxon>Fungi</taxon>
        <taxon>Dikarya</taxon>
        <taxon>Ascomycota</taxon>
        <taxon>Pezizomycotina</taxon>
        <taxon>Dothideomycetes</taxon>
        <taxon>Dothideomycetidae</taxon>
        <taxon>Mycosphaerellales</taxon>
        <taxon>Teratosphaeriaceae</taxon>
        <taxon>Neohortaea</taxon>
    </lineage>
</organism>
<feature type="domain" description="Nucleoporin Nup120 helical" evidence="5">
    <location>
        <begin position="689"/>
        <end position="799"/>
    </location>
</feature>
<dbReference type="AlphaFoldDB" id="A0A6A6PWZ5"/>
<accession>A0A6A6PWZ5</accession>
<dbReference type="GO" id="GO:0005643">
    <property type="term" value="C:nuclear pore"/>
    <property type="evidence" value="ECO:0007669"/>
    <property type="project" value="TreeGrafter"/>
</dbReference>
<keyword evidence="3" id="KW-0539">Nucleus</keyword>
<keyword evidence="8" id="KW-1185">Reference proteome</keyword>